<comment type="caution">
    <text evidence="1">The sequence shown here is derived from an EMBL/GenBank/DDBJ whole genome shotgun (WGS) entry which is preliminary data.</text>
</comment>
<sequence>MATEAVVSHHTSAADEVEKKENEEVTANGQKSVSLSNANEEKHDKVEDTTLSEAKTETEDKVEVEKIDAFKEKEAITDSQTIIVTGHTAPEKESADTEEEENIPHAPAEETIEESSKIKSPELNPPIESKLVKETPEPEGAETQEISRVTGKESPEREPREQPNTVAVPEEAIEKQSESFQEMPREPEPGVEVLKPETEVAQMQEISQEQEQESLQKEQEEQENTAVVVPEASEETIKAVSEAFEEKQEPDAEVVKETETLETGSQDVEKPEPVEGNPKTEPEAEGVKETEDSENSSDKLEKPEPVVAQVQEKSQEATEEKGEDERENTAAVVLEGSAETTKKVNEAVEEEEKPDAEVVKESEISETVFQIVERPEPIEGNPKTESETEGVKETEISETSSDKVEEPESVVAQEQEKSKDSEKENKVGEVTEGSTETIEKVIDEEKPGEVAKETDEPEPAVTKIENPSEPEVKFVENEATEKSLDIIEDHFTRESDIQVVKETDKTDALPVEAEKPQVESEKPGEQSQVAQVEVEEKSKDVETKQEVVRENQSAKSEETSDTQVPTSGESQKEEEETTVTNNAEAQVAAVEEDHKKESSHSDVVQDLAKDVVDVSATTEQGTNKKESNVEEKVPANDGKEPSREAVVETDEAKTGTTAVDSVKHEDGHQESKVEEVIAVVSESVRGTLASKLQEKEESKLETQHVEDNVNTQEPSTKENDTIKTSKDLPKEISAKPAQKHSNNIISKVKQSLVKAKKAIIGKSPSSKTLSSNNTQGDIKVK</sequence>
<evidence type="ECO:0000313" key="1">
    <source>
        <dbReference type="EMBL" id="KAI4349854.1"/>
    </source>
</evidence>
<gene>
    <name evidence="1" type="ORF">L6164_010402</name>
</gene>
<organism evidence="1 2">
    <name type="scientific">Bauhinia variegata</name>
    <name type="common">Purple orchid tree</name>
    <name type="synonym">Phanera variegata</name>
    <dbReference type="NCBI Taxonomy" id="167791"/>
    <lineage>
        <taxon>Eukaryota</taxon>
        <taxon>Viridiplantae</taxon>
        <taxon>Streptophyta</taxon>
        <taxon>Embryophyta</taxon>
        <taxon>Tracheophyta</taxon>
        <taxon>Spermatophyta</taxon>
        <taxon>Magnoliopsida</taxon>
        <taxon>eudicotyledons</taxon>
        <taxon>Gunneridae</taxon>
        <taxon>Pentapetalae</taxon>
        <taxon>rosids</taxon>
        <taxon>fabids</taxon>
        <taxon>Fabales</taxon>
        <taxon>Fabaceae</taxon>
        <taxon>Cercidoideae</taxon>
        <taxon>Cercideae</taxon>
        <taxon>Bauhiniinae</taxon>
        <taxon>Bauhinia</taxon>
    </lineage>
</organism>
<accession>A0ACB9PPD6</accession>
<name>A0ACB9PPD6_BAUVA</name>
<dbReference type="Proteomes" id="UP000828941">
    <property type="component" value="Chromosome 4"/>
</dbReference>
<dbReference type="EMBL" id="CM039429">
    <property type="protein sequence ID" value="KAI4349854.1"/>
    <property type="molecule type" value="Genomic_DNA"/>
</dbReference>
<evidence type="ECO:0000313" key="2">
    <source>
        <dbReference type="Proteomes" id="UP000828941"/>
    </source>
</evidence>
<keyword evidence="2" id="KW-1185">Reference proteome</keyword>
<proteinExistence type="predicted"/>
<reference evidence="1 2" key="1">
    <citation type="journal article" date="2022" name="DNA Res.">
        <title>Chromosomal-level genome assembly of the orchid tree Bauhinia variegata (Leguminosae; Cercidoideae) supports the allotetraploid origin hypothesis of Bauhinia.</title>
        <authorList>
            <person name="Zhong Y."/>
            <person name="Chen Y."/>
            <person name="Zheng D."/>
            <person name="Pang J."/>
            <person name="Liu Y."/>
            <person name="Luo S."/>
            <person name="Meng S."/>
            <person name="Qian L."/>
            <person name="Wei D."/>
            <person name="Dai S."/>
            <person name="Zhou R."/>
        </authorList>
    </citation>
    <scope>NUCLEOTIDE SEQUENCE [LARGE SCALE GENOMIC DNA]</scope>
    <source>
        <strain evidence="1">BV-YZ2020</strain>
    </source>
</reference>
<protein>
    <submittedName>
        <fullName evidence="1">Uncharacterized protein</fullName>
    </submittedName>
</protein>